<dbReference type="KEGG" id="hir:HETIRDRAFT_478457"/>
<dbReference type="HOGENOM" id="CLU_010791_0_0_1"/>
<sequence length="865" mass="96980">MADRTWKGGARVEKQPGTEKDALYSHTQGHFDDVLDLSPSIPHSLSNSMLSVDVPASQARRHPHSDSSPSSASPSSALSGFGASLPSAIAGAHNAASRSRRPRKEKPHIALAPDQPPTTQGKPRTRVFVACVQCRGRKIRCDGAKPICFNCMQRTNPDSECNYDPAPKRRGPDKVQGARTRSARSKDDYGEPVKRRRRRTTNSSDVPAESSKAGDHGPQAALPSIMARSFPEIHDRQSDSTSYSPPNLISLPRINPSLLGHSGSNVRYTSDTSFDQGPLTPIAPGRAAVPHNLSADGIPDDEQTEYNVIAEPSLQFTRKVWWDHLVTLYTSFLHGTAAQTHTRAQRDVGAQRIVNDLRFLFRTSSYWFSFINVPRFYNNFLNPTKRSVMQPSLVLASLAVSIYLQSSELGMGQEGRRMALKLRDEAQGMLQASLNARWVDESLAQAAWILAFFEVCAHPDHLLQRVDSALAVMDSVIRTLSLTYLDLDNPQASAYARHAVPAIPWQYQASQASDQKYPASNLGPIQQPLATQWSSTANQSVFSQSHNPGTYSKGCTCDSLSLGQQWPEAHEQTPLWLYTPAWNREWTEWEVKKEECRRLAWSAMTLAAGYSAYTAAIGFKQPELFVIDPANYTLLFPGEALLLSQSYLVNNTGKETVWALYLRAMLLWHSCLSLRTDTSISEADKADFAIRAWLETEAIEEALNKHVCGVERSSMYSGREYLFNTRMCISFEFRRFIPHALTGPSREKSIEWLREQERRAKAVMQGMHAVTGNIKHNLSQRPWFVWWFMGQVSRALTLWSFDSSLVFALDVCKAFLEPIDFLTSIYPCQEQRKRYDDLLERVRRSCLLAGVSPPAHNYNIHSIPF</sequence>
<dbReference type="PROSITE" id="PS50048">
    <property type="entry name" value="ZN2_CY6_FUNGAL_2"/>
    <property type="match status" value="1"/>
</dbReference>
<dbReference type="EMBL" id="KI925461">
    <property type="protein sequence ID" value="ETW79091.1"/>
    <property type="molecule type" value="Genomic_DNA"/>
</dbReference>
<dbReference type="SMART" id="SM00066">
    <property type="entry name" value="GAL4"/>
    <property type="match status" value="1"/>
</dbReference>
<dbReference type="GO" id="GO:0005634">
    <property type="term" value="C:nucleus"/>
    <property type="evidence" value="ECO:0007669"/>
    <property type="project" value="UniProtKB-SubCell"/>
</dbReference>
<dbReference type="Proteomes" id="UP000030671">
    <property type="component" value="Unassembled WGS sequence"/>
</dbReference>
<evidence type="ECO:0000256" key="3">
    <source>
        <dbReference type="ARBA" id="ARBA00023015"/>
    </source>
</evidence>
<dbReference type="AlphaFoldDB" id="W4K1V5"/>
<dbReference type="Gene3D" id="4.10.240.10">
    <property type="entry name" value="Zn(2)-C6 fungal-type DNA-binding domain"/>
    <property type="match status" value="1"/>
</dbReference>
<comment type="subcellular location">
    <subcellularLocation>
        <location evidence="1">Nucleus</location>
    </subcellularLocation>
</comment>
<dbReference type="InParanoid" id="W4K1V5"/>
<accession>W4K1V5</accession>
<dbReference type="InterPro" id="IPR036864">
    <property type="entry name" value="Zn2-C6_fun-type_DNA-bd_sf"/>
</dbReference>
<organism evidence="8 9">
    <name type="scientific">Heterobasidion irregulare (strain TC 32-1)</name>
    <dbReference type="NCBI Taxonomy" id="747525"/>
    <lineage>
        <taxon>Eukaryota</taxon>
        <taxon>Fungi</taxon>
        <taxon>Dikarya</taxon>
        <taxon>Basidiomycota</taxon>
        <taxon>Agaricomycotina</taxon>
        <taxon>Agaricomycetes</taxon>
        <taxon>Russulales</taxon>
        <taxon>Bondarzewiaceae</taxon>
        <taxon>Heterobasidion</taxon>
        <taxon>Heterobasidion annosum species complex</taxon>
    </lineage>
</organism>
<feature type="compositionally biased region" description="Basic and acidic residues" evidence="6">
    <location>
        <begin position="184"/>
        <end position="193"/>
    </location>
</feature>
<dbReference type="RefSeq" id="XP_009549358.1">
    <property type="nucleotide sequence ID" value="XM_009551063.1"/>
</dbReference>
<feature type="compositionally biased region" description="Low complexity" evidence="6">
    <location>
        <begin position="66"/>
        <end position="79"/>
    </location>
</feature>
<protein>
    <recommendedName>
        <fullName evidence="7">Zn(2)-C6 fungal-type domain-containing protein</fullName>
    </recommendedName>
</protein>
<keyword evidence="2" id="KW-0479">Metal-binding</keyword>
<reference evidence="8 9" key="1">
    <citation type="journal article" date="2012" name="New Phytol.">
        <title>Insight into trade-off between wood decay and parasitism from the genome of a fungal forest pathogen.</title>
        <authorList>
            <person name="Olson A."/>
            <person name="Aerts A."/>
            <person name="Asiegbu F."/>
            <person name="Belbahri L."/>
            <person name="Bouzid O."/>
            <person name="Broberg A."/>
            <person name="Canback B."/>
            <person name="Coutinho P.M."/>
            <person name="Cullen D."/>
            <person name="Dalman K."/>
            <person name="Deflorio G."/>
            <person name="van Diepen L.T."/>
            <person name="Dunand C."/>
            <person name="Duplessis S."/>
            <person name="Durling M."/>
            <person name="Gonthier P."/>
            <person name="Grimwood J."/>
            <person name="Fossdal C.G."/>
            <person name="Hansson D."/>
            <person name="Henrissat B."/>
            <person name="Hietala A."/>
            <person name="Himmelstrand K."/>
            <person name="Hoffmeister D."/>
            <person name="Hogberg N."/>
            <person name="James T.Y."/>
            <person name="Karlsson M."/>
            <person name="Kohler A."/>
            <person name="Kues U."/>
            <person name="Lee Y.H."/>
            <person name="Lin Y.C."/>
            <person name="Lind M."/>
            <person name="Lindquist E."/>
            <person name="Lombard V."/>
            <person name="Lucas S."/>
            <person name="Lunden K."/>
            <person name="Morin E."/>
            <person name="Murat C."/>
            <person name="Park J."/>
            <person name="Raffaello T."/>
            <person name="Rouze P."/>
            <person name="Salamov A."/>
            <person name="Schmutz J."/>
            <person name="Solheim H."/>
            <person name="Stahlberg J."/>
            <person name="Velez H."/>
            <person name="de Vries R.P."/>
            <person name="Wiebenga A."/>
            <person name="Woodward S."/>
            <person name="Yakovlev I."/>
            <person name="Garbelotto M."/>
            <person name="Martin F."/>
            <person name="Grigoriev I.V."/>
            <person name="Stenlid J."/>
        </authorList>
    </citation>
    <scope>NUCLEOTIDE SEQUENCE [LARGE SCALE GENOMIC DNA]</scope>
    <source>
        <strain evidence="8 9">TC 32-1</strain>
    </source>
</reference>
<proteinExistence type="predicted"/>
<name>W4K1V5_HETIT</name>
<feature type="domain" description="Zn(2)-C6 fungal-type" evidence="7">
    <location>
        <begin position="130"/>
        <end position="163"/>
    </location>
</feature>
<dbReference type="Pfam" id="PF00172">
    <property type="entry name" value="Zn_clus"/>
    <property type="match status" value="1"/>
</dbReference>
<evidence type="ECO:0000313" key="8">
    <source>
        <dbReference type="EMBL" id="ETW79091.1"/>
    </source>
</evidence>
<dbReference type="PANTHER" id="PTHR47338">
    <property type="entry name" value="ZN(II)2CYS6 TRANSCRIPTION FACTOR (EUROFUNG)-RELATED"/>
    <property type="match status" value="1"/>
</dbReference>
<dbReference type="GeneID" id="20677821"/>
<keyword evidence="3" id="KW-0805">Transcription regulation</keyword>
<feature type="region of interest" description="Disordered" evidence="6">
    <location>
        <begin position="55"/>
        <end position="79"/>
    </location>
</feature>
<keyword evidence="4" id="KW-0804">Transcription</keyword>
<dbReference type="CDD" id="cd00067">
    <property type="entry name" value="GAL4"/>
    <property type="match status" value="1"/>
</dbReference>
<evidence type="ECO:0000256" key="6">
    <source>
        <dbReference type="SAM" id="MobiDB-lite"/>
    </source>
</evidence>
<feature type="region of interest" description="Disordered" evidence="6">
    <location>
        <begin position="158"/>
        <end position="220"/>
    </location>
</feature>
<evidence type="ECO:0000256" key="4">
    <source>
        <dbReference type="ARBA" id="ARBA00023163"/>
    </source>
</evidence>
<evidence type="ECO:0000259" key="7">
    <source>
        <dbReference type="PROSITE" id="PS50048"/>
    </source>
</evidence>
<dbReference type="OrthoDB" id="2123952at2759"/>
<dbReference type="eggNOG" id="ENOG502QWTJ">
    <property type="taxonomic scope" value="Eukaryota"/>
</dbReference>
<dbReference type="STRING" id="747525.W4K1V5"/>
<evidence type="ECO:0000256" key="1">
    <source>
        <dbReference type="ARBA" id="ARBA00004123"/>
    </source>
</evidence>
<keyword evidence="9" id="KW-1185">Reference proteome</keyword>
<dbReference type="GO" id="GO:0008270">
    <property type="term" value="F:zinc ion binding"/>
    <property type="evidence" value="ECO:0007669"/>
    <property type="project" value="InterPro"/>
</dbReference>
<gene>
    <name evidence="8" type="ORF">HETIRDRAFT_478457</name>
</gene>
<feature type="region of interest" description="Disordered" evidence="6">
    <location>
        <begin position="91"/>
        <end position="122"/>
    </location>
</feature>
<dbReference type="GO" id="GO:0000981">
    <property type="term" value="F:DNA-binding transcription factor activity, RNA polymerase II-specific"/>
    <property type="evidence" value="ECO:0007669"/>
    <property type="project" value="InterPro"/>
</dbReference>
<keyword evidence="5" id="KW-0539">Nucleus</keyword>
<evidence type="ECO:0000313" key="9">
    <source>
        <dbReference type="Proteomes" id="UP000030671"/>
    </source>
</evidence>
<evidence type="ECO:0000256" key="2">
    <source>
        <dbReference type="ARBA" id="ARBA00022723"/>
    </source>
</evidence>
<dbReference type="PANTHER" id="PTHR47338:SF5">
    <property type="entry name" value="ZN(II)2CYS6 TRANSCRIPTION FACTOR (EUROFUNG)"/>
    <property type="match status" value="1"/>
</dbReference>
<dbReference type="InterPro" id="IPR050815">
    <property type="entry name" value="TF_fung"/>
</dbReference>
<feature type="region of interest" description="Disordered" evidence="6">
    <location>
        <begin position="1"/>
        <end position="25"/>
    </location>
</feature>
<dbReference type="SUPFAM" id="SSF57701">
    <property type="entry name" value="Zn2/Cys6 DNA-binding domain"/>
    <property type="match status" value="1"/>
</dbReference>
<dbReference type="InterPro" id="IPR001138">
    <property type="entry name" value="Zn2Cys6_DnaBD"/>
</dbReference>
<evidence type="ECO:0000256" key="5">
    <source>
        <dbReference type="ARBA" id="ARBA00023242"/>
    </source>
</evidence>